<dbReference type="Proteomes" id="UP000498980">
    <property type="component" value="Unassembled WGS sequence"/>
</dbReference>
<comment type="caution">
    <text evidence="2">The sequence shown here is derived from an EMBL/GenBank/DDBJ whole genome shotgun (WGS) entry which is preliminary data.</text>
</comment>
<accession>A0A7J0CE08</accession>
<keyword evidence="3" id="KW-1185">Reference proteome</keyword>
<gene>
    <name evidence="2" type="ORF">Sfulv_49340</name>
</gene>
<sequence>MREVGDLRRSRSDQCAVRRFLSLVETYRTQHPSALPGRGGRTPCVPDDLRGGKRPRREPAADIIPRAGDHSAKAAPPRPQCLHGKGALCGLVRNRLARVTRSAGRTVPRGGVTLRTELPETRGSSLIPAVVVAYAVR</sequence>
<organism evidence="2 3">
    <name type="scientific">Streptomyces fulvorobeus</name>
    <dbReference type="NCBI Taxonomy" id="284028"/>
    <lineage>
        <taxon>Bacteria</taxon>
        <taxon>Bacillati</taxon>
        <taxon>Actinomycetota</taxon>
        <taxon>Actinomycetes</taxon>
        <taxon>Kitasatosporales</taxon>
        <taxon>Streptomycetaceae</taxon>
        <taxon>Streptomyces</taxon>
    </lineage>
</organism>
<dbReference type="AlphaFoldDB" id="A0A7J0CE08"/>
<protein>
    <submittedName>
        <fullName evidence="2">Uncharacterized protein</fullName>
    </submittedName>
</protein>
<dbReference type="EMBL" id="BLWC01000001">
    <property type="protein sequence ID" value="GFN00124.1"/>
    <property type="molecule type" value="Genomic_DNA"/>
</dbReference>
<proteinExistence type="predicted"/>
<evidence type="ECO:0000256" key="1">
    <source>
        <dbReference type="SAM" id="MobiDB-lite"/>
    </source>
</evidence>
<evidence type="ECO:0000313" key="3">
    <source>
        <dbReference type="Proteomes" id="UP000498980"/>
    </source>
</evidence>
<name>A0A7J0CE08_9ACTN</name>
<reference evidence="2 3" key="1">
    <citation type="submission" date="2020-05" db="EMBL/GenBank/DDBJ databases">
        <title>Whole genome shotgun sequence of Streptomyces fulvorobeus NBRC 15897.</title>
        <authorList>
            <person name="Komaki H."/>
            <person name="Tamura T."/>
        </authorList>
    </citation>
    <scope>NUCLEOTIDE SEQUENCE [LARGE SCALE GENOMIC DNA]</scope>
    <source>
        <strain evidence="2 3">NBRC 15897</strain>
    </source>
</reference>
<evidence type="ECO:0000313" key="2">
    <source>
        <dbReference type="EMBL" id="GFN00124.1"/>
    </source>
</evidence>
<feature type="region of interest" description="Disordered" evidence="1">
    <location>
        <begin position="31"/>
        <end position="80"/>
    </location>
</feature>